<sequence>MNDIIPAMRRFPGVQAVHALWPQSHEDSPPAIHCQVIVEFASPEERDRMLSSAERLALRQKIIAAKQLFDGTLSHIEYDVA</sequence>
<comment type="caution">
    <text evidence="1">The sequence shown here is derived from an EMBL/GenBank/DDBJ whole genome shotgun (WGS) entry which is preliminary data.</text>
</comment>
<dbReference type="RefSeq" id="WP_066964055.1">
    <property type="nucleotide sequence ID" value="NZ_CP023449.1"/>
</dbReference>
<protein>
    <recommendedName>
        <fullName evidence="3">DUF1330 domain-containing protein</fullName>
    </recommendedName>
</protein>
<evidence type="ECO:0000313" key="2">
    <source>
        <dbReference type="Proteomes" id="UP000218934"/>
    </source>
</evidence>
<name>A0A2A4FSK4_9SPHN</name>
<organism evidence="1 2">
    <name type="scientific">Rhizorhabdus dicambivorans</name>
    <dbReference type="NCBI Taxonomy" id="1850238"/>
    <lineage>
        <taxon>Bacteria</taxon>
        <taxon>Pseudomonadati</taxon>
        <taxon>Pseudomonadota</taxon>
        <taxon>Alphaproteobacteria</taxon>
        <taxon>Sphingomonadales</taxon>
        <taxon>Sphingomonadaceae</taxon>
        <taxon>Rhizorhabdus</taxon>
    </lineage>
</organism>
<dbReference type="AlphaFoldDB" id="A0A2A4FSK4"/>
<evidence type="ECO:0000313" key="1">
    <source>
        <dbReference type="EMBL" id="PCE40700.1"/>
    </source>
</evidence>
<dbReference type="KEGG" id="rdi:CMV14_05205"/>
<dbReference type="EMBL" id="NWUF01000024">
    <property type="protein sequence ID" value="PCE40700.1"/>
    <property type="molecule type" value="Genomic_DNA"/>
</dbReference>
<dbReference type="Gene3D" id="3.30.70.100">
    <property type="match status" value="1"/>
</dbReference>
<gene>
    <name evidence="1" type="ORF">COO09_19105</name>
</gene>
<reference evidence="1 2" key="1">
    <citation type="submission" date="2017-09" db="EMBL/GenBank/DDBJ databases">
        <title>The Catabolism of 3,6-Dichlorosalicylic acid is Initiated by the Cytochrome P450 Monooxygenase DsmABC in Rhizorhabdus dicambivorans Ndbn-20.</title>
        <authorList>
            <person name="Na L."/>
        </authorList>
    </citation>
    <scope>NUCLEOTIDE SEQUENCE [LARGE SCALE GENOMIC DNA]</scope>
    <source>
        <strain evidence="1 2">Ndbn-20m</strain>
    </source>
</reference>
<evidence type="ECO:0008006" key="3">
    <source>
        <dbReference type="Google" id="ProtNLM"/>
    </source>
</evidence>
<proteinExistence type="predicted"/>
<dbReference type="OrthoDB" id="7573962at2"/>
<dbReference type="Proteomes" id="UP000218934">
    <property type="component" value="Unassembled WGS sequence"/>
</dbReference>
<keyword evidence="2" id="KW-1185">Reference proteome</keyword>
<accession>A0A2A4FSK4</accession>